<evidence type="ECO:0000313" key="9">
    <source>
        <dbReference type="Proteomes" id="UP000295293"/>
    </source>
</evidence>
<feature type="domain" description="Dihydroxy-acid/6-phosphogluconate dehydratase N-terminal" evidence="6">
    <location>
        <begin position="40"/>
        <end position="348"/>
    </location>
</feature>
<dbReference type="InterPro" id="IPR042096">
    <property type="entry name" value="Dihydro-acid_dehy_C"/>
</dbReference>
<dbReference type="OrthoDB" id="9807077at2"/>
<keyword evidence="5" id="KW-0456">Lyase</keyword>
<evidence type="ECO:0000259" key="7">
    <source>
        <dbReference type="Pfam" id="PF24877"/>
    </source>
</evidence>
<feature type="domain" description="Dihydroxy-acid/6-phosphogluconate dehydratase C-terminal" evidence="7">
    <location>
        <begin position="361"/>
        <end position="557"/>
    </location>
</feature>
<dbReference type="GO" id="GO:0046872">
    <property type="term" value="F:metal ion binding"/>
    <property type="evidence" value="ECO:0007669"/>
    <property type="project" value="UniProtKB-KW"/>
</dbReference>
<evidence type="ECO:0000313" key="8">
    <source>
        <dbReference type="EMBL" id="TDR42045.1"/>
    </source>
</evidence>
<dbReference type="Proteomes" id="UP000295293">
    <property type="component" value="Unassembled WGS sequence"/>
</dbReference>
<dbReference type="NCBIfam" id="NF004784">
    <property type="entry name" value="PRK06131.1"/>
    <property type="match status" value="1"/>
</dbReference>
<keyword evidence="2" id="KW-0479">Metal-binding</keyword>
<keyword evidence="4" id="KW-0411">Iron-sulfur</keyword>
<dbReference type="Pfam" id="PF24877">
    <property type="entry name" value="ILV_EDD_C"/>
    <property type="match status" value="1"/>
</dbReference>
<accession>A0A4R6YUA3</accession>
<dbReference type="Pfam" id="PF00920">
    <property type="entry name" value="ILVD_EDD_N"/>
    <property type="match status" value="1"/>
</dbReference>
<comment type="similarity">
    <text evidence="1">Belongs to the IlvD/Edd family.</text>
</comment>
<dbReference type="RefSeq" id="WP_133819539.1">
    <property type="nucleotide sequence ID" value="NZ_SNZH01000009.1"/>
</dbReference>
<dbReference type="AlphaFoldDB" id="A0A4R6YUA3"/>
<dbReference type="PROSITE" id="PS00886">
    <property type="entry name" value="ILVD_EDD_1"/>
    <property type="match status" value="1"/>
</dbReference>
<comment type="caution">
    <text evidence="8">The sequence shown here is derived from an EMBL/GenBank/DDBJ whole genome shotgun (WGS) entry which is preliminary data.</text>
</comment>
<protein>
    <submittedName>
        <fullName evidence="8">Dihydroxy-acid dehydratase</fullName>
    </submittedName>
</protein>
<evidence type="ECO:0000256" key="2">
    <source>
        <dbReference type="ARBA" id="ARBA00022723"/>
    </source>
</evidence>
<dbReference type="InterPro" id="IPR037237">
    <property type="entry name" value="IlvD/EDD_N"/>
</dbReference>
<reference evidence="8 9" key="1">
    <citation type="submission" date="2019-03" db="EMBL/GenBank/DDBJ databases">
        <title>Genomic Encyclopedia of Type Strains, Phase IV (KMG-IV): sequencing the most valuable type-strain genomes for metagenomic binning, comparative biology and taxonomic classification.</title>
        <authorList>
            <person name="Goeker M."/>
        </authorList>
    </citation>
    <scope>NUCLEOTIDE SEQUENCE [LARGE SCALE GENOMIC DNA]</scope>
    <source>
        <strain evidence="8 9">DSM 21667</strain>
    </source>
</reference>
<dbReference type="SUPFAM" id="SSF143975">
    <property type="entry name" value="IlvD/EDD N-terminal domain-like"/>
    <property type="match status" value="1"/>
</dbReference>
<dbReference type="InterPro" id="IPR052352">
    <property type="entry name" value="Sugar_Degrad_Dehydratases"/>
</dbReference>
<name>A0A4R6YUA3_9GAMM</name>
<evidence type="ECO:0000256" key="5">
    <source>
        <dbReference type="ARBA" id="ARBA00023239"/>
    </source>
</evidence>
<organism evidence="8 9">
    <name type="scientific">Tahibacter aquaticus</name>
    <dbReference type="NCBI Taxonomy" id="520092"/>
    <lineage>
        <taxon>Bacteria</taxon>
        <taxon>Pseudomonadati</taxon>
        <taxon>Pseudomonadota</taxon>
        <taxon>Gammaproteobacteria</taxon>
        <taxon>Lysobacterales</taxon>
        <taxon>Rhodanobacteraceae</taxon>
        <taxon>Tahibacter</taxon>
    </lineage>
</organism>
<keyword evidence="3" id="KW-0408">Iron</keyword>
<evidence type="ECO:0000256" key="1">
    <source>
        <dbReference type="ARBA" id="ARBA00006486"/>
    </source>
</evidence>
<dbReference type="EMBL" id="SNZH01000009">
    <property type="protein sequence ID" value="TDR42045.1"/>
    <property type="molecule type" value="Genomic_DNA"/>
</dbReference>
<evidence type="ECO:0000256" key="3">
    <source>
        <dbReference type="ARBA" id="ARBA00023004"/>
    </source>
</evidence>
<dbReference type="SUPFAM" id="SSF52016">
    <property type="entry name" value="LeuD/IlvD-like"/>
    <property type="match status" value="1"/>
</dbReference>
<dbReference type="PANTHER" id="PTHR43183:SF1">
    <property type="entry name" value="HYPOTHETICAL DIHYDROXY-ACID DEHYDRATASE (EUROFUNG)-RELATED"/>
    <property type="match status" value="1"/>
</dbReference>
<keyword evidence="9" id="KW-1185">Reference proteome</keyword>
<dbReference type="NCBIfam" id="NF009560">
    <property type="entry name" value="PRK13017.1"/>
    <property type="match status" value="1"/>
</dbReference>
<proteinExistence type="inferred from homology"/>
<evidence type="ECO:0000256" key="4">
    <source>
        <dbReference type="ARBA" id="ARBA00023014"/>
    </source>
</evidence>
<gene>
    <name evidence="8" type="ORF">DFR29_109101</name>
</gene>
<sequence>MSEKKQRRSQLSYGPRNKDGFIHRSWMKSEGLPDDVFDGRPVIGICNTWSELTPCNAGLREIADHVKRGVWEAGGLPLEFPVMSLGETQMRPTAMLFRNLLAMDVEESLRGNPVDGVVLLGGCDKTTPAQLMGAASVDLPTLVVSAGPMLNGKYRGRNIGSGTDVWKFSEAVRAGSMPLRDFLAAERGMSRSPGTCMTMGSASTMACLAEAMGIALPYNGTAPAVDARRRVIAHESGRLIVDLVQRDVRLSHLLTRAAFENAIRVLAAIGGSSNAVLHLLAIAGRLGVALRLQDFDDLTATVPLLVDLQPSGRFLMEELHYAGGLPAVMQQLAPLLDAGAPAAATTTIEGHYRDAECFDSDVVRTLAEPVKPVAGIWVLRGNLCPGGAVMKPSAASAALFRHRGRAVVFASIEDLRARIDSPDLAVDEHSVLVLQGCGPRGYPGMPEVGNMPLPRKLLERGISDMLRLSDARMSGTAFGSVILHVAPESAIGGPLALVRDGDEIVFDGPARRLDLLVSPEEMAARAAQWQAASTDAAPARGYARLYVDHVLQADQGCDFDFLVGGSGSAVARESH</sequence>
<dbReference type="InterPro" id="IPR020558">
    <property type="entry name" value="DiOHA_6PGluconate_deHydtase_CS"/>
</dbReference>
<dbReference type="Gene3D" id="3.50.30.80">
    <property type="entry name" value="IlvD/EDD C-terminal domain-like"/>
    <property type="match status" value="1"/>
</dbReference>
<evidence type="ECO:0000259" key="6">
    <source>
        <dbReference type="Pfam" id="PF00920"/>
    </source>
</evidence>
<dbReference type="GO" id="GO:0016836">
    <property type="term" value="F:hydro-lyase activity"/>
    <property type="evidence" value="ECO:0007669"/>
    <property type="project" value="UniProtKB-ARBA"/>
</dbReference>
<dbReference type="InterPro" id="IPR056740">
    <property type="entry name" value="ILV_EDD_C"/>
</dbReference>
<dbReference type="InterPro" id="IPR000581">
    <property type="entry name" value="ILV_EDD_N"/>
</dbReference>
<dbReference type="GO" id="GO:0051536">
    <property type="term" value="F:iron-sulfur cluster binding"/>
    <property type="evidence" value="ECO:0007669"/>
    <property type="project" value="UniProtKB-KW"/>
</dbReference>
<dbReference type="PANTHER" id="PTHR43183">
    <property type="entry name" value="HYPOTHETICAL DIHYDROXYACID DEHYDRATASE (EUROFUNG)-RELATED"/>
    <property type="match status" value="1"/>
</dbReference>